<evidence type="ECO:0000313" key="1">
    <source>
        <dbReference type="EMBL" id="MCJ8730158.1"/>
    </source>
</evidence>
<accession>A0ACC5Y3G2</accession>
<gene>
    <name evidence="1" type="ORF">PDJAM_G00180900</name>
</gene>
<proteinExistence type="predicted"/>
<sequence length="215" mass="24322">CALQTAENEELRRAHAKRHDRLRLIQTNYRAVKEQLKEVEDTHGLPKGRTRRAEPRELRQENSDAVWNELAFFKRENKKLLAEKAQLEEELDVARVRVAMERATAQELRLRLHEEQQGDRNRTTSKPPDLIRDAARAESNPTGRAENGASYKSVNPSTGREKKRSGPALSGNVLSGPSSAQRKVTFGAILIQTRVYQPSRKESGDEAHAPRSPSD</sequence>
<name>A0ACC5Y3G2_9TELE</name>
<organism evidence="1 2">
    <name type="scientific">Pangasius djambal</name>
    <dbReference type="NCBI Taxonomy" id="1691987"/>
    <lineage>
        <taxon>Eukaryota</taxon>
        <taxon>Metazoa</taxon>
        <taxon>Chordata</taxon>
        <taxon>Craniata</taxon>
        <taxon>Vertebrata</taxon>
        <taxon>Euteleostomi</taxon>
        <taxon>Actinopterygii</taxon>
        <taxon>Neopterygii</taxon>
        <taxon>Teleostei</taxon>
        <taxon>Ostariophysi</taxon>
        <taxon>Siluriformes</taxon>
        <taxon>Pangasiidae</taxon>
        <taxon>Pangasius</taxon>
    </lineage>
</organism>
<feature type="non-terminal residue" evidence="1">
    <location>
        <position position="1"/>
    </location>
</feature>
<comment type="caution">
    <text evidence="1">The sequence shown here is derived from an EMBL/GenBank/DDBJ whole genome shotgun (WGS) entry which is preliminary data.</text>
</comment>
<reference evidence="1" key="1">
    <citation type="submission" date="2020-02" db="EMBL/GenBank/DDBJ databases">
        <title>Genome sequencing of the panga catfish, Pangasius djambal.</title>
        <authorList>
            <person name="Wen M."/>
            <person name="Zahm M."/>
            <person name="Roques C."/>
            <person name="Cabau C."/>
            <person name="Klopp C."/>
            <person name="Donnadieu C."/>
            <person name="Jouanno E."/>
            <person name="Avarre J.-C."/>
            <person name="Campet M."/>
            <person name="Ha T."/>
            <person name="Dugue R."/>
            <person name="Lampietro C."/>
            <person name="Louis A."/>
            <person name="Herpin A."/>
            <person name="Echchiki A."/>
            <person name="Berthelot C."/>
            <person name="Parey E."/>
            <person name="Roest-Crollius H."/>
            <person name="Braasch I."/>
            <person name="Postlethwait J.H."/>
            <person name="Bobe J."/>
            <person name="Montfort J."/>
            <person name="Bouchez O."/>
            <person name="Begum T."/>
            <person name="Schartl M."/>
            <person name="Gustiano R."/>
            <person name="Guiguen Y."/>
        </authorList>
    </citation>
    <scope>NUCLEOTIDE SEQUENCE</scope>
    <source>
        <strain evidence="1">Pdj_M5554</strain>
    </source>
</reference>
<evidence type="ECO:0000313" key="2">
    <source>
        <dbReference type="Proteomes" id="UP000830395"/>
    </source>
</evidence>
<protein>
    <submittedName>
        <fullName evidence="1">Uncharacterized protein</fullName>
    </submittedName>
</protein>
<dbReference type="Proteomes" id="UP000830395">
    <property type="component" value="Chromosome 3"/>
</dbReference>
<dbReference type="EMBL" id="CM040977">
    <property type="protein sequence ID" value="MCJ8730158.1"/>
    <property type="molecule type" value="Genomic_DNA"/>
</dbReference>
<keyword evidence="2" id="KW-1185">Reference proteome</keyword>